<proteinExistence type="predicted"/>
<dbReference type="STRING" id="1891926.Fuma_03475"/>
<dbReference type="GO" id="GO:0016787">
    <property type="term" value="F:hydrolase activity"/>
    <property type="evidence" value="ECO:0007669"/>
    <property type="project" value="UniProtKB-KW"/>
</dbReference>
<gene>
    <name evidence="2" type="ORF">Fuma_03475</name>
</gene>
<accession>A0A1P8WIJ7</accession>
<name>A0A1P8WIJ7_9PLAN</name>
<keyword evidence="2" id="KW-0378">Hydrolase</keyword>
<dbReference type="InterPro" id="IPR050261">
    <property type="entry name" value="FrsA_esterase"/>
</dbReference>
<dbReference type="OrthoDB" id="8183145at2"/>
<keyword evidence="3" id="KW-1185">Reference proteome</keyword>
<dbReference type="EMBL" id="CP017641">
    <property type="protein sequence ID" value="APZ93857.1"/>
    <property type="molecule type" value="Genomic_DNA"/>
</dbReference>
<dbReference type="InterPro" id="IPR029058">
    <property type="entry name" value="AB_hydrolase_fold"/>
</dbReference>
<evidence type="ECO:0000313" key="3">
    <source>
        <dbReference type="Proteomes" id="UP000187735"/>
    </source>
</evidence>
<dbReference type="SUPFAM" id="SSF53474">
    <property type="entry name" value="alpha/beta-Hydrolases"/>
    <property type="match status" value="2"/>
</dbReference>
<sequence>MKSQLLAIGLIFGGSLPTVGAQTPANTKPLTMEGDLASQMVDGIDRFLLRKIDEAPQTRDQFWDLDTSSVEAFNKSIQPNRERLAKMLGVRDGRIDFDSPERVATVATSNLIAVTDKFRVFAIGWPVLADPAPTAKNLASIYGEGLMLVPDSKPIADVVAIPHADHSPEQICGLAEGVPAASQYARRLAESGCRVIVPTIISRERSKRNGRADMTDREYLHRAAFELGRHLIGYEVQKVMAAVDWFEKDDDTDDPQIGVIGYGDGGMLALYAGALDTRIDVTCVSGAMGFDHELWKQPLDRNVFGLVREFGTAELATMIQPRGLVTDFVNWPEVELAGDGGAPAELKTPSQQLKQAIHEELDPAAAVNVRLVESGAQHIGMTNHFGDTEKFCDSVLGLFITAVAGNAADANRIKQSATPPSIETPDRTAAIAARHRRQFEEIDRHNQALLRESPFVRKEFMSKLDTSSVEAYEKSVEAYRDIFRKDVIGEFDEPLLPFNARSRQSWETEKWTGHEVVLDVFPDVFAYGVLLLPKDLKPGEKRPVVVCQHGLEGRPTDTFLDDHRAYHDFAAKLCEQGFITFAPQNPYIFKDRFRTLQRKANPLGKTLFSIIVPQHQQIVNWLKTQPNVDPDRIGFYGLSYGGKSAMRIPALVTDYALSICSADFNEWVRKNASTRLNYSYMWTGEYEIFEWDLGSTFNYFEMAALICPRPFMVERGHFDGVGTDDWVAYEYAKIRHLYAAKLGIAANTEIEWFVGPHTINGKATFDFLHRHLHLPPISSYRAVDERPTSEE</sequence>
<dbReference type="AlphaFoldDB" id="A0A1P8WIJ7"/>
<feature type="domain" description="Dienelactone hydrolase" evidence="1">
    <location>
        <begin position="182"/>
        <end position="280"/>
    </location>
</feature>
<feature type="domain" description="Dienelactone hydrolase" evidence="1">
    <location>
        <begin position="541"/>
        <end position="650"/>
    </location>
</feature>
<dbReference type="KEGG" id="fmr:Fuma_03475"/>
<dbReference type="PANTHER" id="PTHR22946">
    <property type="entry name" value="DIENELACTONE HYDROLASE DOMAIN-CONTAINING PROTEIN-RELATED"/>
    <property type="match status" value="1"/>
</dbReference>
<dbReference type="Pfam" id="PF01738">
    <property type="entry name" value="DLH"/>
    <property type="match status" value="2"/>
</dbReference>
<organism evidence="2 3">
    <name type="scientific">Fuerstiella marisgermanici</name>
    <dbReference type="NCBI Taxonomy" id="1891926"/>
    <lineage>
        <taxon>Bacteria</taxon>
        <taxon>Pseudomonadati</taxon>
        <taxon>Planctomycetota</taxon>
        <taxon>Planctomycetia</taxon>
        <taxon>Planctomycetales</taxon>
        <taxon>Planctomycetaceae</taxon>
        <taxon>Fuerstiella</taxon>
    </lineage>
</organism>
<dbReference type="Proteomes" id="UP000187735">
    <property type="component" value="Chromosome"/>
</dbReference>
<dbReference type="InterPro" id="IPR002925">
    <property type="entry name" value="Dienelactn_hydro"/>
</dbReference>
<dbReference type="Gene3D" id="3.40.50.1820">
    <property type="entry name" value="alpha/beta hydrolase"/>
    <property type="match status" value="2"/>
</dbReference>
<dbReference type="RefSeq" id="WP_077025252.1">
    <property type="nucleotide sequence ID" value="NZ_CP017641.1"/>
</dbReference>
<protein>
    <submittedName>
        <fullName evidence="2">Putative dienelactone hydrolase</fullName>
    </submittedName>
</protein>
<evidence type="ECO:0000313" key="2">
    <source>
        <dbReference type="EMBL" id="APZ93857.1"/>
    </source>
</evidence>
<reference evidence="2 3" key="1">
    <citation type="journal article" date="2016" name="Front. Microbiol.">
        <title>Fuerstia marisgermanicae gen. nov., sp. nov., an Unusual Member of the Phylum Planctomycetes from the German Wadden Sea.</title>
        <authorList>
            <person name="Kohn T."/>
            <person name="Heuer A."/>
            <person name="Jogler M."/>
            <person name="Vollmers J."/>
            <person name="Boedeker C."/>
            <person name="Bunk B."/>
            <person name="Rast P."/>
            <person name="Borchert D."/>
            <person name="Glockner I."/>
            <person name="Freese H.M."/>
            <person name="Klenk H.P."/>
            <person name="Overmann J."/>
            <person name="Kaster A.K."/>
            <person name="Rohde M."/>
            <person name="Wiegand S."/>
            <person name="Jogler C."/>
        </authorList>
    </citation>
    <scope>NUCLEOTIDE SEQUENCE [LARGE SCALE GENOMIC DNA]</scope>
    <source>
        <strain evidence="2 3">NH11</strain>
    </source>
</reference>
<evidence type="ECO:0000259" key="1">
    <source>
        <dbReference type="Pfam" id="PF01738"/>
    </source>
</evidence>